<dbReference type="HOGENOM" id="CLU_062816_1_1_0"/>
<dbReference type="HAMAP" id="MF_01527_B">
    <property type="entry name" value="GTP_cyclohydrol_B"/>
    <property type="match status" value="1"/>
</dbReference>
<comment type="pathway">
    <text evidence="2">Cofactor biosynthesis; 7,8-dihydroneopterin triphosphate biosynthesis; 7,8-dihydroneopterin triphosphate from GTP: step 1/1.</text>
</comment>
<dbReference type="GO" id="GO:0003934">
    <property type="term" value="F:GTP cyclohydrolase I activity"/>
    <property type="evidence" value="ECO:0007669"/>
    <property type="project" value="UniProtKB-UniRule"/>
</dbReference>
<protein>
    <recommendedName>
        <fullName evidence="2">GTP cyclohydrolase FolE2</fullName>
        <ecNumber evidence="2">3.5.4.16</ecNumber>
    </recommendedName>
</protein>
<dbReference type="Gene3D" id="3.10.270.10">
    <property type="entry name" value="Urate Oxidase"/>
    <property type="match status" value="1"/>
</dbReference>
<dbReference type="EC" id="3.5.4.16" evidence="2"/>
<dbReference type="InterPro" id="IPR003801">
    <property type="entry name" value="GTP_cyclohydrolase_FolE2/MptA"/>
</dbReference>
<organism evidence="3 4">
    <name type="scientific">Thermanaerovibrio velox DSM 12556</name>
    <dbReference type="NCBI Taxonomy" id="926567"/>
    <lineage>
        <taxon>Bacteria</taxon>
        <taxon>Thermotogati</taxon>
        <taxon>Synergistota</taxon>
        <taxon>Synergistia</taxon>
        <taxon>Synergistales</taxon>
        <taxon>Synergistaceae</taxon>
        <taxon>Thermanaerovibrio</taxon>
    </lineage>
</organism>
<accession>H0UQ27</accession>
<dbReference type="eggNOG" id="COG1469">
    <property type="taxonomic scope" value="Bacteria"/>
</dbReference>
<comment type="catalytic activity">
    <reaction evidence="2">
        <text>GTP + H2O = 7,8-dihydroneopterin 3'-triphosphate + formate + H(+)</text>
        <dbReference type="Rhea" id="RHEA:17473"/>
        <dbReference type="ChEBI" id="CHEBI:15377"/>
        <dbReference type="ChEBI" id="CHEBI:15378"/>
        <dbReference type="ChEBI" id="CHEBI:15740"/>
        <dbReference type="ChEBI" id="CHEBI:37565"/>
        <dbReference type="ChEBI" id="CHEBI:58462"/>
        <dbReference type="EC" id="3.5.4.16"/>
    </reaction>
</comment>
<evidence type="ECO:0000256" key="1">
    <source>
        <dbReference type="ARBA" id="ARBA00022801"/>
    </source>
</evidence>
<evidence type="ECO:0000313" key="4">
    <source>
        <dbReference type="Proteomes" id="UP000005730"/>
    </source>
</evidence>
<dbReference type="OrthoDB" id="9774824at2"/>
<comment type="similarity">
    <text evidence="2">Belongs to the GTP cyclohydrolase IV family.</text>
</comment>
<evidence type="ECO:0000313" key="3">
    <source>
        <dbReference type="EMBL" id="EHM09656.1"/>
    </source>
</evidence>
<gene>
    <name evidence="2" type="primary">folE2</name>
    <name evidence="3" type="ORF">TheveDRAFT_0495</name>
</gene>
<dbReference type="AlphaFoldDB" id="H0UQ27"/>
<dbReference type="UniPathway" id="UPA00848">
    <property type="reaction ID" value="UER00151"/>
</dbReference>
<evidence type="ECO:0000256" key="2">
    <source>
        <dbReference type="HAMAP-Rule" id="MF_01527"/>
    </source>
</evidence>
<dbReference type="RefSeq" id="WP_006583150.1">
    <property type="nucleotide sequence ID" value="NZ_CM001377.1"/>
</dbReference>
<sequence length="259" mass="29054">MRDLQSEADPRGVPIERVGIRGLTRPMMVMSKDGSPVPSVGTFSVFTDLPMNLRGTHMSRLAELASSWEGRVPCPRSAEEFLRSLIEALDARRGGMKVKFPYFVPKRSPVTDLPGVLQVQASVKAELDVEDPAGGLRFFLSVTTPVLTLCPCSKEISRFGAHNQRASVRIRVRSMDMIWIEELVEMAERNASSPLYPILKRRDERFVTESSYERPRFVEDLARDCALELKKHPAVRGFSVKVTSFESIHRHDAVAEVIG</sequence>
<dbReference type="EMBL" id="CM001377">
    <property type="protein sequence ID" value="EHM09656.1"/>
    <property type="molecule type" value="Genomic_DNA"/>
</dbReference>
<feature type="site" description="May be catalytically important" evidence="2">
    <location>
        <position position="150"/>
    </location>
</feature>
<keyword evidence="4" id="KW-1185">Reference proteome</keyword>
<dbReference type="NCBIfam" id="NF010200">
    <property type="entry name" value="PRK13674.1-1"/>
    <property type="match status" value="1"/>
</dbReference>
<dbReference type="Pfam" id="PF02649">
    <property type="entry name" value="GCHY-1"/>
    <property type="match status" value="1"/>
</dbReference>
<dbReference type="Proteomes" id="UP000005730">
    <property type="component" value="Chromosome"/>
</dbReference>
<reference evidence="3 4" key="1">
    <citation type="submission" date="2011-10" db="EMBL/GenBank/DDBJ databases">
        <title>The Noncontiguous Finished genome of Thermanaerovibrio velox DSM 12556.</title>
        <authorList>
            <consortium name="US DOE Joint Genome Institute (JGI-PGF)"/>
            <person name="Lucas S."/>
            <person name="Copeland A."/>
            <person name="Lapidus A."/>
            <person name="Glavina del Rio T."/>
            <person name="Dalin E."/>
            <person name="Tice H."/>
            <person name="Bruce D."/>
            <person name="Goodwin L."/>
            <person name="Pitluck S."/>
            <person name="Peters L."/>
            <person name="Mikhailova N."/>
            <person name="Teshima H."/>
            <person name="Kyrpides N."/>
            <person name="Mavromatis K."/>
            <person name="Ivanova N."/>
            <person name="Markowitz V."/>
            <person name="Cheng J.-F."/>
            <person name="Hugenholtz P."/>
            <person name="Woyke T."/>
            <person name="Wu D."/>
            <person name="Spring S."/>
            <person name="Brambilla E.-M."/>
            <person name="Klenk H.-P."/>
            <person name="Eisen J.A."/>
        </authorList>
    </citation>
    <scope>NUCLEOTIDE SEQUENCE [LARGE SCALE GENOMIC DNA]</scope>
    <source>
        <strain evidence="3 4">DSM 12556</strain>
    </source>
</reference>
<dbReference type="STRING" id="926567.TheveDRAFT_0495"/>
<comment type="function">
    <text evidence="2">Converts GTP to 7,8-dihydroneopterin triphosphate.</text>
</comment>
<dbReference type="GO" id="GO:0046654">
    <property type="term" value="P:tetrahydrofolate biosynthetic process"/>
    <property type="evidence" value="ECO:0007669"/>
    <property type="project" value="UniProtKB-UniRule"/>
</dbReference>
<name>H0UQ27_9BACT</name>
<keyword evidence="1 2" id="KW-0378">Hydrolase</keyword>
<dbReference type="PANTHER" id="PTHR36445:SF1">
    <property type="entry name" value="GTP CYCLOHYDROLASE MPTA"/>
    <property type="match status" value="1"/>
</dbReference>
<dbReference type="InterPro" id="IPR022838">
    <property type="entry name" value="GTP_cyclohydrolase_FolE2"/>
</dbReference>
<proteinExistence type="inferred from homology"/>
<dbReference type="PANTHER" id="PTHR36445">
    <property type="entry name" value="GTP CYCLOHYDROLASE MPTA"/>
    <property type="match status" value="1"/>
</dbReference>